<evidence type="ECO:0000256" key="3">
    <source>
        <dbReference type="HAMAP-Rule" id="MF_00528"/>
    </source>
</evidence>
<evidence type="ECO:0000256" key="2">
    <source>
        <dbReference type="ARBA" id="ARBA00022801"/>
    </source>
</evidence>
<gene>
    <name evidence="4" type="ORF">UF10_03205</name>
</gene>
<comment type="similarity">
    <text evidence="3">Belongs to the Maf family. YhdE subfamily.</text>
</comment>
<proteinExistence type="inferred from homology"/>
<organism evidence="4 5">
    <name type="scientific">Peptostreptococcus russellii</name>
    <dbReference type="NCBI Taxonomy" id="215200"/>
    <lineage>
        <taxon>Bacteria</taxon>
        <taxon>Bacillati</taxon>
        <taxon>Bacillota</taxon>
        <taxon>Clostridia</taxon>
        <taxon>Peptostreptococcales</taxon>
        <taxon>Peptostreptococcaceae</taxon>
        <taxon>Peptostreptococcus</taxon>
    </lineage>
</organism>
<accession>A0A2P7Q113</accession>
<dbReference type="GO" id="GO:0036221">
    <property type="term" value="F:UTP diphosphatase activity"/>
    <property type="evidence" value="ECO:0007669"/>
    <property type="project" value="RHEA"/>
</dbReference>
<dbReference type="GO" id="GO:0005737">
    <property type="term" value="C:cytoplasm"/>
    <property type="evidence" value="ECO:0007669"/>
    <property type="project" value="UniProtKB-SubCell"/>
</dbReference>
<dbReference type="SUPFAM" id="SSF52972">
    <property type="entry name" value="ITPase-like"/>
    <property type="match status" value="1"/>
</dbReference>
<evidence type="ECO:0000313" key="5">
    <source>
        <dbReference type="Proteomes" id="UP000241434"/>
    </source>
</evidence>
<feature type="active site" description="Proton acceptor" evidence="3">
    <location>
        <position position="80"/>
    </location>
</feature>
<sequence length="200" mass="22810">MNIILASKSPRRKELLEMCNISFETLVSDIDEKEIEKKILKEKKDDNIYAQADSLTASLAYNKAKIVSLRNPNHIVIGSDTVVASDLKILGKPLNESDAYQTLLQLCGKVHRVYTAVSLFINGEEEFTFTNYTEVEFFKYDEDMENIIREYIKTASPMDKAGAYGIQDMGSLLIKEIKGDYYTVMGLPISRLYRKLLPYI</sequence>
<comment type="function">
    <text evidence="3">Nucleoside triphosphate pyrophosphatase that hydrolyzes dTTP and UTP. May have a dual role in cell division arrest and in preventing the incorporation of modified nucleotides into cellular nucleic acids.</text>
</comment>
<keyword evidence="2 3" id="KW-0378">Hydrolase</keyword>
<dbReference type="EC" id="3.6.1.9" evidence="3"/>
<comment type="caution">
    <text evidence="3">Lacks conserved residue(s) required for the propagation of feature annotation.</text>
</comment>
<evidence type="ECO:0000313" key="4">
    <source>
        <dbReference type="EMBL" id="PSJ31654.1"/>
    </source>
</evidence>
<name>A0A2P7Q113_9FIRM</name>
<dbReference type="InterPro" id="IPR003697">
    <property type="entry name" value="Maf-like"/>
</dbReference>
<feature type="site" description="Important for substrate specificity" evidence="3">
    <location>
        <position position="81"/>
    </location>
</feature>
<dbReference type="RefSeq" id="WP_170062439.1">
    <property type="nucleotide sequence ID" value="NZ_JYGE01000003.1"/>
</dbReference>
<comment type="catalytic activity">
    <reaction evidence="3">
        <text>UTP + H2O = UMP + diphosphate + H(+)</text>
        <dbReference type="Rhea" id="RHEA:29395"/>
        <dbReference type="ChEBI" id="CHEBI:15377"/>
        <dbReference type="ChEBI" id="CHEBI:15378"/>
        <dbReference type="ChEBI" id="CHEBI:33019"/>
        <dbReference type="ChEBI" id="CHEBI:46398"/>
        <dbReference type="ChEBI" id="CHEBI:57865"/>
        <dbReference type="EC" id="3.6.1.9"/>
    </reaction>
</comment>
<dbReference type="HAMAP" id="MF_00528">
    <property type="entry name" value="Maf"/>
    <property type="match status" value="1"/>
</dbReference>
<protein>
    <recommendedName>
        <fullName evidence="3">dTTP/UTP pyrophosphatase</fullName>
        <shortName evidence="3">dTTPase/UTPase</shortName>
        <ecNumber evidence="3">3.6.1.9</ecNumber>
    </recommendedName>
    <alternativeName>
        <fullName evidence="3">Nucleoside triphosphate pyrophosphatase</fullName>
    </alternativeName>
    <alternativeName>
        <fullName evidence="3">Nucleotide pyrophosphatase</fullName>
        <shortName evidence="3">Nucleotide PPase</shortName>
    </alternativeName>
</protein>
<comment type="caution">
    <text evidence="4">The sequence shown here is derived from an EMBL/GenBank/DDBJ whole genome shotgun (WGS) entry which is preliminary data.</text>
</comment>
<dbReference type="CDD" id="cd00555">
    <property type="entry name" value="Maf"/>
    <property type="match status" value="1"/>
</dbReference>
<keyword evidence="3" id="KW-0963">Cytoplasm</keyword>
<dbReference type="PANTHER" id="PTHR43213">
    <property type="entry name" value="BIFUNCTIONAL DTTP/UTP PYROPHOSPHATASE/METHYLTRANSFERASE PROTEIN-RELATED"/>
    <property type="match status" value="1"/>
</dbReference>
<keyword evidence="3" id="KW-0546">Nucleotide metabolism</keyword>
<dbReference type="Pfam" id="PF02545">
    <property type="entry name" value="Maf"/>
    <property type="match status" value="1"/>
</dbReference>
<feature type="site" description="Important for substrate specificity" evidence="3">
    <location>
        <position position="167"/>
    </location>
</feature>
<dbReference type="NCBIfam" id="TIGR00172">
    <property type="entry name" value="maf"/>
    <property type="match status" value="1"/>
</dbReference>
<dbReference type="GO" id="GO:0009117">
    <property type="term" value="P:nucleotide metabolic process"/>
    <property type="evidence" value="ECO:0007669"/>
    <property type="project" value="UniProtKB-KW"/>
</dbReference>
<dbReference type="AlphaFoldDB" id="A0A2P7Q113"/>
<dbReference type="PIRSF" id="PIRSF006305">
    <property type="entry name" value="Maf"/>
    <property type="match status" value="1"/>
</dbReference>
<comment type="catalytic activity">
    <reaction evidence="3">
        <text>dTTP + H2O = dTMP + diphosphate + H(+)</text>
        <dbReference type="Rhea" id="RHEA:28534"/>
        <dbReference type="ChEBI" id="CHEBI:15377"/>
        <dbReference type="ChEBI" id="CHEBI:15378"/>
        <dbReference type="ChEBI" id="CHEBI:33019"/>
        <dbReference type="ChEBI" id="CHEBI:37568"/>
        <dbReference type="ChEBI" id="CHEBI:63528"/>
        <dbReference type="EC" id="3.6.1.9"/>
    </reaction>
</comment>
<feature type="site" description="Important for substrate specificity" evidence="3">
    <location>
        <position position="11"/>
    </location>
</feature>
<dbReference type="Proteomes" id="UP000241434">
    <property type="component" value="Unassembled WGS sequence"/>
</dbReference>
<comment type="cofactor">
    <cofactor evidence="1 3">
        <name>a divalent metal cation</name>
        <dbReference type="ChEBI" id="CHEBI:60240"/>
    </cofactor>
</comment>
<evidence type="ECO:0000256" key="1">
    <source>
        <dbReference type="ARBA" id="ARBA00001968"/>
    </source>
</evidence>
<dbReference type="InterPro" id="IPR029001">
    <property type="entry name" value="ITPase-like_fam"/>
</dbReference>
<keyword evidence="5" id="KW-1185">Reference proteome</keyword>
<comment type="subcellular location">
    <subcellularLocation>
        <location evidence="3">Cytoplasm</location>
    </subcellularLocation>
</comment>
<dbReference type="PANTHER" id="PTHR43213:SF5">
    <property type="entry name" value="BIFUNCTIONAL DTTP_UTP PYROPHOSPHATASE_METHYLTRANSFERASE PROTEIN-RELATED"/>
    <property type="match status" value="1"/>
</dbReference>
<reference evidence="4" key="1">
    <citation type="thesis" date="2015" institute="Rutgers" country="The State University of New Jersey, 14 College Farm Rd., New Brunswick, NJ, USA">
        <title>Ammonia toxicity in bacteria and its implications for treatment of and resource recovery from highly nitrogenous organic wastes.</title>
        <authorList>
            <person name="Luther A.K."/>
        </authorList>
    </citation>
    <scope>NUCLEOTIDE SEQUENCE</scope>
    <source>
        <strain evidence="4">RT-10B</strain>
    </source>
</reference>
<dbReference type="GO" id="GO:0036218">
    <property type="term" value="F:dTTP diphosphatase activity"/>
    <property type="evidence" value="ECO:0007669"/>
    <property type="project" value="RHEA"/>
</dbReference>
<dbReference type="EMBL" id="JYGE01000003">
    <property type="protein sequence ID" value="PSJ31654.1"/>
    <property type="molecule type" value="Genomic_DNA"/>
</dbReference>
<dbReference type="Gene3D" id="3.90.950.10">
    <property type="match status" value="1"/>
</dbReference>